<keyword evidence="5 6" id="KW-0472">Membrane</keyword>
<accession>A0AA45WMA2</accession>
<evidence type="ECO:0000313" key="7">
    <source>
        <dbReference type="EMBL" id="SMP13102.1"/>
    </source>
</evidence>
<dbReference type="AlphaFoldDB" id="A0AA45WMA2"/>
<name>A0AA45WMA2_9AQUI</name>
<dbReference type="Proteomes" id="UP001157947">
    <property type="component" value="Unassembled WGS sequence"/>
</dbReference>
<feature type="transmembrane region" description="Helical" evidence="6">
    <location>
        <begin position="103"/>
        <end position="122"/>
    </location>
</feature>
<evidence type="ECO:0000313" key="8">
    <source>
        <dbReference type="Proteomes" id="UP001157947"/>
    </source>
</evidence>
<feature type="transmembrane region" description="Helical" evidence="6">
    <location>
        <begin position="29"/>
        <end position="53"/>
    </location>
</feature>
<comment type="caution">
    <text evidence="7">The sequence shown here is derived from an EMBL/GenBank/DDBJ whole genome shotgun (WGS) entry which is preliminary data.</text>
</comment>
<comment type="subcellular location">
    <subcellularLocation>
        <location evidence="1">Cell membrane</location>
        <topology evidence="1">Multi-pass membrane protein</topology>
    </subcellularLocation>
</comment>
<evidence type="ECO:0000256" key="1">
    <source>
        <dbReference type="ARBA" id="ARBA00004651"/>
    </source>
</evidence>
<reference evidence="7" key="1">
    <citation type="submission" date="2017-05" db="EMBL/GenBank/DDBJ databases">
        <authorList>
            <person name="Varghese N."/>
            <person name="Submissions S."/>
        </authorList>
    </citation>
    <scope>NUCLEOTIDE SEQUENCE</scope>
    <source>
        <strain evidence="7">DSM 18763</strain>
    </source>
</reference>
<dbReference type="RefSeq" id="WP_265133835.1">
    <property type="nucleotide sequence ID" value="NZ_FXTX01000010.1"/>
</dbReference>
<dbReference type="InterPro" id="IPR020948">
    <property type="entry name" value="P_starv_induced_PsiE-like"/>
</dbReference>
<protein>
    <submittedName>
        <fullName evidence="7">Uncharacterized protein</fullName>
    </submittedName>
</protein>
<feature type="transmembrane region" description="Helical" evidence="6">
    <location>
        <begin position="134"/>
        <end position="155"/>
    </location>
</feature>
<evidence type="ECO:0000256" key="4">
    <source>
        <dbReference type="ARBA" id="ARBA00022989"/>
    </source>
</evidence>
<evidence type="ECO:0000256" key="2">
    <source>
        <dbReference type="ARBA" id="ARBA00022475"/>
    </source>
</evidence>
<evidence type="ECO:0000256" key="5">
    <source>
        <dbReference type="ARBA" id="ARBA00023136"/>
    </source>
</evidence>
<dbReference type="EMBL" id="FXTX01000010">
    <property type="protein sequence ID" value="SMP13102.1"/>
    <property type="molecule type" value="Genomic_DNA"/>
</dbReference>
<keyword evidence="8" id="KW-1185">Reference proteome</keyword>
<proteinExistence type="predicted"/>
<sequence length="164" mass="18464">MKITTKIKAKFSRFIENLNNNLLSFFEGFYTLTHLFLAVVLVVISIGIFVWFIHDVIGFIKSLFSFKGNISSAAFRLLGIAILLWPLSGLLKAQIELLKGNPISITIWIDIGISGAIRAILLTTAEGGDIKENYYYIVIAFGLAIIRLLVVYMEYLQRKGEETK</sequence>
<dbReference type="GO" id="GO:0005886">
    <property type="term" value="C:plasma membrane"/>
    <property type="evidence" value="ECO:0007669"/>
    <property type="project" value="UniProtKB-SubCell"/>
</dbReference>
<evidence type="ECO:0000256" key="3">
    <source>
        <dbReference type="ARBA" id="ARBA00022692"/>
    </source>
</evidence>
<dbReference type="Pfam" id="PF06146">
    <property type="entry name" value="PsiE"/>
    <property type="match status" value="1"/>
</dbReference>
<evidence type="ECO:0000256" key="6">
    <source>
        <dbReference type="SAM" id="Phobius"/>
    </source>
</evidence>
<feature type="transmembrane region" description="Helical" evidence="6">
    <location>
        <begin position="73"/>
        <end position="91"/>
    </location>
</feature>
<keyword evidence="2" id="KW-1003">Cell membrane</keyword>
<organism evidence="7 8">
    <name type="scientific">Venenivibrio stagnispumantis</name>
    <dbReference type="NCBI Taxonomy" id="407998"/>
    <lineage>
        <taxon>Bacteria</taxon>
        <taxon>Pseudomonadati</taxon>
        <taxon>Aquificota</taxon>
        <taxon>Aquificia</taxon>
        <taxon>Aquificales</taxon>
        <taxon>Hydrogenothermaceae</taxon>
        <taxon>Venenivibrio</taxon>
    </lineage>
</organism>
<gene>
    <name evidence="7" type="ORF">SAMN06264868_11047</name>
</gene>
<keyword evidence="4 6" id="KW-1133">Transmembrane helix</keyword>
<keyword evidence="3 6" id="KW-0812">Transmembrane</keyword>